<dbReference type="InterPro" id="IPR000551">
    <property type="entry name" value="MerR-type_HTH_dom"/>
</dbReference>
<evidence type="ECO:0000256" key="3">
    <source>
        <dbReference type="ARBA" id="ARBA00023159"/>
    </source>
</evidence>
<keyword evidence="1" id="KW-0805">Transcription regulation</keyword>
<name>A0A1L3NDD9_CLOSG</name>
<feature type="domain" description="HTH merR-type" evidence="5">
    <location>
        <begin position="2"/>
        <end position="71"/>
    </location>
</feature>
<dbReference type="Pfam" id="PF07739">
    <property type="entry name" value="TipAS"/>
    <property type="match status" value="1"/>
</dbReference>
<evidence type="ECO:0000313" key="6">
    <source>
        <dbReference type="EMBL" id="APH14138.1"/>
    </source>
</evidence>
<dbReference type="GO" id="GO:0003700">
    <property type="term" value="F:DNA-binding transcription factor activity"/>
    <property type="evidence" value="ECO:0007669"/>
    <property type="project" value="InterPro"/>
</dbReference>
<dbReference type="SUPFAM" id="SSF89082">
    <property type="entry name" value="Antibiotic binding domain of TipA-like multidrug resistance regulators"/>
    <property type="match status" value="1"/>
</dbReference>
<evidence type="ECO:0000256" key="1">
    <source>
        <dbReference type="ARBA" id="ARBA00023015"/>
    </source>
</evidence>
<protein>
    <submittedName>
        <fullName evidence="6">HTH-type transcriptional activator mta</fullName>
    </submittedName>
</protein>
<organism evidence="6 7">
    <name type="scientific">Clostridium sporogenes</name>
    <dbReference type="NCBI Taxonomy" id="1509"/>
    <lineage>
        <taxon>Bacteria</taxon>
        <taxon>Bacillati</taxon>
        <taxon>Bacillota</taxon>
        <taxon>Clostridia</taxon>
        <taxon>Eubacteriales</taxon>
        <taxon>Clostridiaceae</taxon>
        <taxon>Clostridium</taxon>
    </lineage>
</organism>
<dbReference type="AlphaFoldDB" id="A0A1L3NDD9"/>
<proteinExistence type="predicted"/>
<dbReference type="Proteomes" id="UP000182204">
    <property type="component" value="Chromosome"/>
</dbReference>
<dbReference type="Gene3D" id="1.10.490.50">
    <property type="entry name" value="Antibiotic binding domain of TipA-like multidrug resistance regulators"/>
    <property type="match status" value="1"/>
</dbReference>
<dbReference type="PANTHER" id="PTHR30204:SF90">
    <property type="entry name" value="HTH-TYPE TRANSCRIPTIONAL ACTIVATOR MTA"/>
    <property type="match status" value="1"/>
</dbReference>
<dbReference type="Pfam" id="PF13411">
    <property type="entry name" value="MerR_1"/>
    <property type="match status" value="1"/>
</dbReference>
<sequence length="259" mass="30442">MHYKVKEVADMAGISVRMLHHYDKIGLLKPDSINSAGYRIYTNENLDRLQQILFFKELNFPLQEIKIILDSPTFNRKEALKTHRQLLLEKKIRLEKIIQSVDKTIDNIEGGIKMDKKEVLGVFDITQIEEHQKKYSKEVKEKYGNTSAYKESNEKTSKYTKEDWSNIMKDWDIIYKKLASLMDKAPASSEVQEAIHQFRQHISKNFYDCTPEIFKGLGEIYVNDERFTDNIDKYKVGLSKFLREAINVYCDNIVDENLK</sequence>
<evidence type="ECO:0000259" key="5">
    <source>
        <dbReference type="PROSITE" id="PS50937"/>
    </source>
</evidence>
<dbReference type="CDD" id="cd01106">
    <property type="entry name" value="HTH_TipAL-Mta"/>
    <property type="match status" value="1"/>
</dbReference>
<gene>
    <name evidence="6" type="primary">mta</name>
    <name evidence="6" type="ORF">NPD5_1141</name>
</gene>
<dbReference type="InterPro" id="IPR012925">
    <property type="entry name" value="TipAS_dom"/>
</dbReference>
<dbReference type="InterPro" id="IPR036244">
    <property type="entry name" value="TipA-like_antibiotic-bd"/>
</dbReference>
<dbReference type="InterPro" id="IPR047057">
    <property type="entry name" value="MerR_fam"/>
</dbReference>
<accession>A0A1L3NDD9</accession>
<dbReference type="STRING" id="413999.CBO0913"/>
<dbReference type="PANTHER" id="PTHR30204">
    <property type="entry name" value="REDOX-CYCLING DRUG-SENSING TRANSCRIPTIONAL ACTIVATOR SOXR"/>
    <property type="match status" value="1"/>
</dbReference>
<keyword evidence="2" id="KW-0238">DNA-binding</keyword>
<dbReference type="EMBL" id="CP013243">
    <property type="protein sequence ID" value="APH14138.1"/>
    <property type="molecule type" value="Genomic_DNA"/>
</dbReference>
<keyword evidence="3" id="KW-0010">Activator</keyword>
<dbReference type="RefSeq" id="WP_072584995.1">
    <property type="nucleotide sequence ID" value="NZ_CP013243.1"/>
</dbReference>
<dbReference type="SMART" id="SM00422">
    <property type="entry name" value="HTH_MERR"/>
    <property type="match status" value="1"/>
</dbReference>
<dbReference type="SUPFAM" id="SSF46955">
    <property type="entry name" value="Putative DNA-binding domain"/>
    <property type="match status" value="1"/>
</dbReference>
<evidence type="ECO:0000313" key="7">
    <source>
        <dbReference type="Proteomes" id="UP000182204"/>
    </source>
</evidence>
<dbReference type="InterPro" id="IPR009061">
    <property type="entry name" value="DNA-bd_dom_put_sf"/>
</dbReference>
<dbReference type="Gene3D" id="1.10.1660.10">
    <property type="match status" value="1"/>
</dbReference>
<evidence type="ECO:0000256" key="4">
    <source>
        <dbReference type="ARBA" id="ARBA00023163"/>
    </source>
</evidence>
<dbReference type="GO" id="GO:0003677">
    <property type="term" value="F:DNA binding"/>
    <property type="evidence" value="ECO:0007669"/>
    <property type="project" value="UniProtKB-KW"/>
</dbReference>
<evidence type="ECO:0000256" key="2">
    <source>
        <dbReference type="ARBA" id="ARBA00023125"/>
    </source>
</evidence>
<reference evidence="6 7" key="1">
    <citation type="submission" date="2015-11" db="EMBL/GenBank/DDBJ databases">
        <authorList>
            <person name="Hill K.K."/>
            <person name="Shirey T.B."/>
            <person name="Raphael B."/>
            <person name="Daligault H.E."/>
            <person name="Davenport K.W."/>
            <person name="Bruce D.C."/>
            <person name="Foley B.T."/>
            <person name="Johnson S.L."/>
        </authorList>
    </citation>
    <scope>NUCLEOTIDE SEQUENCE [LARGE SCALE GENOMIC DNA]</scope>
    <source>
        <strain evidence="6 7">CDC_1632</strain>
    </source>
</reference>
<keyword evidence="4" id="KW-0804">Transcription</keyword>
<dbReference type="PROSITE" id="PS50937">
    <property type="entry name" value="HTH_MERR_2"/>
    <property type="match status" value="1"/>
</dbReference>